<accession>A0A256IGI1</accession>
<dbReference type="InterPro" id="IPR050171">
    <property type="entry name" value="MFS_Transporters"/>
</dbReference>
<keyword evidence="4 8" id="KW-0812">Transmembrane</keyword>
<dbReference type="GO" id="GO:0022857">
    <property type="term" value="F:transmembrane transporter activity"/>
    <property type="evidence" value="ECO:0007669"/>
    <property type="project" value="InterPro"/>
</dbReference>
<dbReference type="OrthoDB" id="204590at2157"/>
<comment type="subcellular location">
    <subcellularLocation>
        <location evidence="1">Cell membrane</location>
        <topology evidence="1">Multi-pass membrane protein</topology>
    </subcellularLocation>
</comment>
<feature type="domain" description="Major facilitator superfamily (MFS) profile" evidence="9">
    <location>
        <begin position="1"/>
        <end position="443"/>
    </location>
</feature>
<dbReference type="Pfam" id="PF07690">
    <property type="entry name" value="MFS_1"/>
    <property type="match status" value="1"/>
</dbReference>
<evidence type="ECO:0000256" key="8">
    <source>
        <dbReference type="SAM" id="Phobius"/>
    </source>
</evidence>
<evidence type="ECO:0000256" key="4">
    <source>
        <dbReference type="ARBA" id="ARBA00022692"/>
    </source>
</evidence>
<gene>
    <name evidence="10" type="ORF">DJ70_11155</name>
</gene>
<dbReference type="SUPFAM" id="SSF103473">
    <property type="entry name" value="MFS general substrate transporter"/>
    <property type="match status" value="1"/>
</dbReference>
<proteinExistence type="predicted"/>
<organism evidence="10 11">
    <name type="scientific">Halorubrum halodurans</name>
    <dbReference type="NCBI Taxonomy" id="1383851"/>
    <lineage>
        <taxon>Archaea</taxon>
        <taxon>Methanobacteriati</taxon>
        <taxon>Methanobacteriota</taxon>
        <taxon>Stenosarchaea group</taxon>
        <taxon>Halobacteria</taxon>
        <taxon>Halobacteriales</taxon>
        <taxon>Haloferacaceae</taxon>
        <taxon>Halorubrum</taxon>
    </lineage>
</organism>
<dbReference type="GO" id="GO:0005886">
    <property type="term" value="C:plasma membrane"/>
    <property type="evidence" value="ECO:0007669"/>
    <property type="project" value="UniProtKB-SubCell"/>
</dbReference>
<feature type="transmembrane region" description="Helical" evidence="8">
    <location>
        <begin position="41"/>
        <end position="66"/>
    </location>
</feature>
<feature type="transmembrane region" description="Helical" evidence="8">
    <location>
        <begin position="420"/>
        <end position="438"/>
    </location>
</feature>
<dbReference type="Gene3D" id="1.20.1250.20">
    <property type="entry name" value="MFS general substrate transporter like domains"/>
    <property type="match status" value="1"/>
</dbReference>
<evidence type="ECO:0000256" key="5">
    <source>
        <dbReference type="ARBA" id="ARBA00022989"/>
    </source>
</evidence>
<evidence type="ECO:0000256" key="7">
    <source>
        <dbReference type="SAM" id="MobiDB-lite"/>
    </source>
</evidence>
<dbReference type="EMBL" id="NHPJ01000099">
    <property type="protein sequence ID" value="OYR55659.1"/>
    <property type="molecule type" value="Genomic_DNA"/>
</dbReference>
<feature type="transmembrane region" description="Helical" evidence="8">
    <location>
        <begin position="302"/>
        <end position="319"/>
    </location>
</feature>
<feature type="transmembrane region" description="Helical" evidence="8">
    <location>
        <begin position="98"/>
        <end position="120"/>
    </location>
</feature>
<keyword evidence="6 8" id="KW-0472">Membrane</keyword>
<feature type="transmembrane region" description="Helical" evidence="8">
    <location>
        <begin position="331"/>
        <end position="349"/>
    </location>
</feature>
<keyword evidence="3" id="KW-1003">Cell membrane</keyword>
<protein>
    <submittedName>
        <fullName evidence="10">MFS transporter</fullName>
    </submittedName>
</protein>
<dbReference type="InterPro" id="IPR036259">
    <property type="entry name" value="MFS_trans_sf"/>
</dbReference>
<keyword evidence="5 8" id="KW-1133">Transmembrane helix</keyword>
<evidence type="ECO:0000256" key="6">
    <source>
        <dbReference type="ARBA" id="ARBA00023136"/>
    </source>
</evidence>
<dbReference type="AlphaFoldDB" id="A0A256IGI1"/>
<evidence type="ECO:0000256" key="2">
    <source>
        <dbReference type="ARBA" id="ARBA00022448"/>
    </source>
</evidence>
<dbReference type="Proteomes" id="UP000216308">
    <property type="component" value="Unassembled WGS sequence"/>
</dbReference>
<evidence type="ECO:0000313" key="10">
    <source>
        <dbReference type="EMBL" id="OYR55659.1"/>
    </source>
</evidence>
<dbReference type="PROSITE" id="PS50850">
    <property type="entry name" value="MFS"/>
    <property type="match status" value="1"/>
</dbReference>
<evidence type="ECO:0000256" key="3">
    <source>
        <dbReference type="ARBA" id="ARBA00022475"/>
    </source>
</evidence>
<evidence type="ECO:0000259" key="9">
    <source>
        <dbReference type="PROSITE" id="PS50850"/>
    </source>
</evidence>
<feature type="transmembrane region" description="Helical" evidence="8">
    <location>
        <begin position="73"/>
        <end position="92"/>
    </location>
</feature>
<feature type="transmembrane region" description="Helical" evidence="8">
    <location>
        <begin position="160"/>
        <end position="177"/>
    </location>
</feature>
<feature type="compositionally biased region" description="Low complexity" evidence="7">
    <location>
        <begin position="191"/>
        <end position="202"/>
    </location>
</feature>
<dbReference type="InterPro" id="IPR020846">
    <property type="entry name" value="MFS_dom"/>
</dbReference>
<evidence type="ECO:0000256" key="1">
    <source>
        <dbReference type="ARBA" id="ARBA00004651"/>
    </source>
</evidence>
<keyword evidence="2" id="KW-0813">Transport</keyword>
<feature type="transmembrane region" description="Helical" evidence="8">
    <location>
        <begin position="244"/>
        <end position="263"/>
    </location>
</feature>
<comment type="caution">
    <text evidence="10">The sequence shown here is derived from an EMBL/GenBank/DDBJ whole genome shotgun (WGS) entry which is preliminary data.</text>
</comment>
<feature type="transmembrane region" description="Helical" evidence="8">
    <location>
        <begin position="132"/>
        <end position="154"/>
    </location>
</feature>
<dbReference type="PANTHER" id="PTHR23517:SF3">
    <property type="entry name" value="INTEGRAL MEMBRANE TRANSPORT PROTEIN"/>
    <property type="match status" value="1"/>
</dbReference>
<dbReference type="InterPro" id="IPR011701">
    <property type="entry name" value="MFS"/>
</dbReference>
<feature type="transmembrane region" description="Helical" evidence="8">
    <location>
        <begin position="392"/>
        <end position="414"/>
    </location>
</feature>
<sequence length="446" mass="45099">MDANERRIVAFTASSHGLVHTYELSIPILLTVWIAEFSTTAATLGALVTVGYGLFGVGALPGGVVVDRFGSKPVILACLLGMGGAFLLVGAAPSLPVLAIALAVWGVTASVYHPAGLTLLSKAVERRGTALGYHGIGGNLGIALGPLAAVLLLVAFDWRVVAALLTVPAFLVAAYGSTVDVDAALASADAAPDDATPAAPDDAAADGDSDRASDEGAEAVAADGNGDASLGSSLAGFVGDTRSLLTLGFALVLVFVTFSGLYYRTFLTFLPDLLGDALGGFADLGIVDPSGALGEEFDPARYLYVAILMVGVPGQYLGGRIADRIPPERGLVYLMTVLAALALAFVPATGEVWSFLLVSGLLGVALFTVQPLSQATVAAYSPAGTRGLSFGYTYLAIFGVGSLGAGLAGFVLTAAGTRELFLVIAGIAACGALAAASVHRFGESRE</sequence>
<evidence type="ECO:0000313" key="11">
    <source>
        <dbReference type="Proteomes" id="UP000216308"/>
    </source>
</evidence>
<dbReference type="RefSeq" id="WP_094533022.1">
    <property type="nucleotide sequence ID" value="NZ_NHPJ01000099.1"/>
</dbReference>
<dbReference type="PANTHER" id="PTHR23517">
    <property type="entry name" value="RESISTANCE PROTEIN MDTM, PUTATIVE-RELATED-RELATED"/>
    <property type="match status" value="1"/>
</dbReference>
<keyword evidence="11" id="KW-1185">Reference proteome</keyword>
<name>A0A256IGI1_9EURY</name>
<reference evidence="10 11" key="1">
    <citation type="journal article" date="2014" name="Front. Microbiol.">
        <title>Population and genomic analysis of the genus Halorubrum.</title>
        <authorList>
            <person name="Fullmer M.S."/>
            <person name="Soucy S.M."/>
            <person name="Swithers K.S."/>
            <person name="Makkay A.M."/>
            <person name="Wheeler R."/>
            <person name="Ventosa A."/>
            <person name="Gogarten J.P."/>
            <person name="Papke R.T."/>
        </authorList>
    </citation>
    <scope>NUCLEOTIDE SEQUENCE [LARGE SCALE GENOMIC DNA]</scope>
    <source>
        <strain evidence="10 11">Cb34</strain>
    </source>
</reference>
<feature type="region of interest" description="Disordered" evidence="7">
    <location>
        <begin position="191"/>
        <end position="224"/>
    </location>
</feature>